<proteinExistence type="predicted"/>
<evidence type="ECO:0000313" key="1">
    <source>
        <dbReference type="EMBL" id="KKL66888.1"/>
    </source>
</evidence>
<sequence>MTNFKAILDTVPSLDLVQLRKLKGAVGALLSLNGEGGKPKESTYPAPRSNGSGSDLQLALDVIRDELKGLGIPTRTYGTPKLSYCSKIEETWKFLDEKIPNLQRIERRALFHTCIRCLIRVLKKQQLPISETMVLKHLHRFPQALEYGFPGYLESGMLGKVVRREMRHVRTKPDRQAVP</sequence>
<accession>A0A0F9DYG9</accession>
<reference evidence="1" key="1">
    <citation type="journal article" date="2015" name="Nature">
        <title>Complex archaea that bridge the gap between prokaryotes and eukaryotes.</title>
        <authorList>
            <person name="Spang A."/>
            <person name="Saw J.H."/>
            <person name="Jorgensen S.L."/>
            <person name="Zaremba-Niedzwiedzka K."/>
            <person name="Martijn J."/>
            <person name="Lind A.E."/>
            <person name="van Eijk R."/>
            <person name="Schleper C."/>
            <person name="Guy L."/>
            <person name="Ettema T.J."/>
        </authorList>
    </citation>
    <scope>NUCLEOTIDE SEQUENCE</scope>
</reference>
<comment type="caution">
    <text evidence="1">The sequence shown here is derived from an EMBL/GenBank/DDBJ whole genome shotgun (WGS) entry which is preliminary data.</text>
</comment>
<dbReference type="EMBL" id="LAZR01027060">
    <property type="protein sequence ID" value="KKL66888.1"/>
    <property type="molecule type" value="Genomic_DNA"/>
</dbReference>
<name>A0A0F9DYG9_9ZZZZ</name>
<protein>
    <submittedName>
        <fullName evidence="1">Uncharacterized protein</fullName>
    </submittedName>
</protein>
<organism evidence="1">
    <name type="scientific">marine sediment metagenome</name>
    <dbReference type="NCBI Taxonomy" id="412755"/>
    <lineage>
        <taxon>unclassified sequences</taxon>
        <taxon>metagenomes</taxon>
        <taxon>ecological metagenomes</taxon>
    </lineage>
</organism>
<dbReference type="AlphaFoldDB" id="A0A0F9DYG9"/>
<gene>
    <name evidence="1" type="ORF">LCGC14_2140470</name>
</gene>